<evidence type="ECO:0000256" key="3">
    <source>
        <dbReference type="ARBA" id="ARBA00023163"/>
    </source>
</evidence>
<dbReference type="PANTHER" id="PTHR12466">
    <property type="entry name" value="CDC73 DOMAIN PROTEIN"/>
    <property type="match status" value="1"/>
</dbReference>
<dbReference type="GO" id="GO:0000993">
    <property type="term" value="F:RNA polymerase II complex binding"/>
    <property type="evidence" value="ECO:0007669"/>
    <property type="project" value="TreeGrafter"/>
</dbReference>
<evidence type="ECO:0000313" key="6">
    <source>
        <dbReference type="EMBL" id="RHZ77637.1"/>
    </source>
</evidence>
<proteinExistence type="inferred from homology"/>
<dbReference type="OrthoDB" id="2186602at2759"/>
<sequence>MNEIEESDPLQLLKQYSNKDILPELIDPEGNVVSSLREAAFIKFDNKTFDKNTTTNFRSAATNELLPLSVLYHATITKKLDLVHYNEDATNEKFPTRLGFVDRRNWLDFLKGIISSVSDLGKGSLARSYEKRPFEDTIDSEQQLAAERRRKRKVEYEKDKLWRESYQKKKEILPKSVWESVLESKAKDENYSFFIQIADDFFLKTRKDPQDRSGHLRTSEPIQRTYRSMQSRTKAPRVPIVLVPSAPSAFITMFNVKELLQDERFEDQIKLRDIKSKKERLIQITHKGKQYEFADTTDNFQDSDWDRVVCVITDGNEWPFKKYKWKTPQETFKHVSGIYFKYYGDDIKKCVKTWRNVKCIDIHRDLRHRDPEAYMEFWNVVERVGI</sequence>
<dbReference type="Proteomes" id="UP000266861">
    <property type="component" value="Unassembled WGS sequence"/>
</dbReference>
<protein>
    <recommendedName>
        <fullName evidence="5">Cell division control protein 73 C-terminal domain-containing protein</fullName>
    </recommendedName>
</protein>
<dbReference type="GO" id="GO:0006368">
    <property type="term" value="P:transcription elongation by RNA polymerase II"/>
    <property type="evidence" value="ECO:0007669"/>
    <property type="project" value="InterPro"/>
</dbReference>
<keyword evidence="3" id="KW-0804">Transcription</keyword>
<dbReference type="InterPro" id="IPR031336">
    <property type="entry name" value="CDC73_C"/>
</dbReference>
<dbReference type="EMBL" id="PQFF01000164">
    <property type="protein sequence ID" value="RHZ77637.1"/>
    <property type="molecule type" value="Genomic_DNA"/>
</dbReference>
<keyword evidence="4" id="KW-0539">Nucleus</keyword>
<reference evidence="6 7" key="1">
    <citation type="submission" date="2018-08" db="EMBL/GenBank/DDBJ databases">
        <title>Genome and evolution of the arbuscular mycorrhizal fungus Diversispora epigaea (formerly Glomus versiforme) and its bacterial endosymbionts.</title>
        <authorList>
            <person name="Sun X."/>
            <person name="Fei Z."/>
            <person name="Harrison M."/>
        </authorList>
    </citation>
    <scope>NUCLEOTIDE SEQUENCE [LARGE SCALE GENOMIC DNA]</scope>
    <source>
        <strain evidence="6 7">IT104</strain>
    </source>
</reference>
<dbReference type="GO" id="GO:0016593">
    <property type="term" value="C:Cdc73/Paf1 complex"/>
    <property type="evidence" value="ECO:0007669"/>
    <property type="project" value="InterPro"/>
</dbReference>
<comment type="subcellular location">
    <subcellularLocation>
        <location evidence="1">Nucleus</location>
    </subcellularLocation>
</comment>
<evidence type="ECO:0000259" key="5">
    <source>
        <dbReference type="Pfam" id="PF05179"/>
    </source>
</evidence>
<dbReference type="GO" id="GO:0032968">
    <property type="term" value="P:positive regulation of transcription elongation by RNA polymerase II"/>
    <property type="evidence" value="ECO:0007669"/>
    <property type="project" value="TreeGrafter"/>
</dbReference>
<dbReference type="STRING" id="1348612.A0A397IRS1"/>
<dbReference type="Gene3D" id="3.40.50.11990">
    <property type="entry name" value="RNA polymerase II accessory factor, Cdc73 C-terminal domain"/>
    <property type="match status" value="1"/>
</dbReference>
<name>A0A397IRS1_9GLOM</name>
<feature type="domain" description="Cell division control protein 73 C-terminal" evidence="5">
    <location>
        <begin position="237"/>
        <end position="383"/>
    </location>
</feature>
<organism evidence="6 7">
    <name type="scientific">Diversispora epigaea</name>
    <dbReference type="NCBI Taxonomy" id="1348612"/>
    <lineage>
        <taxon>Eukaryota</taxon>
        <taxon>Fungi</taxon>
        <taxon>Fungi incertae sedis</taxon>
        <taxon>Mucoromycota</taxon>
        <taxon>Glomeromycotina</taxon>
        <taxon>Glomeromycetes</taxon>
        <taxon>Diversisporales</taxon>
        <taxon>Diversisporaceae</taxon>
        <taxon>Diversispora</taxon>
    </lineage>
</organism>
<evidence type="ECO:0000313" key="7">
    <source>
        <dbReference type="Proteomes" id="UP000266861"/>
    </source>
</evidence>
<keyword evidence="7" id="KW-1185">Reference proteome</keyword>
<evidence type="ECO:0000256" key="2">
    <source>
        <dbReference type="ARBA" id="ARBA00010427"/>
    </source>
</evidence>
<accession>A0A397IRS1</accession>
<dbReference type="PANTHER" id="PTHR12466:SF8">
    <property type="entry name" value="PARAFIBROMIN"/>
    <property type="match status" value="1"/>
</dbReference>
<gene>
    <name evidence="6" type="ORF">Glove_174g120</name>
</gene>
<dbReference type="InterPro" id="IPR007852">
    <property type="entry name" value="Cdc73/Parafibromin"/>
</dbReference>
<evidence type="ECO:0000256" key="4">
    <source>
        <dbReference type="ARBA" id="ARBA00023242"/>
    </source>
</evidence>
<comment type="caution">
    <text evidence="6">The sequence shown here is derived from an EMBL/GenBank/DDBJ whole genome shotgun (WGS) entry which is preliminary data.</text>
</comment>
<evidence type="ECO:0000256" key="1">
    <source>
        <dbReference type="ARBA" id="ARBA00004123"/>
    </source>
</evidence>
<dbReference type="Pfam" id="PF05179">
    <property type="entry name" value="CDC73_C"/>
    <property type="match status" value="1"/>
</dbReference>
<dbReference type="InterPro" id="IPR038103">
    <property type="entry name" value="CDC73_C_sf"/>
</dbReference>
<dbReference type="AlphaFoldDB" id="A0A397IRS1"/>
<comment type="similarity">
    <text evidence="2">Belongs to the CDC73 family.</text>
</comment>